<dbReference type="InterPro" id="IPR027417">
    <property type="entry name" value="P-loop_NTPase"/>
</dbReference>
<evidence type="ECO:0000256" key="3">
    <source>
        <dbReference type="ARBA" id="ARBA00019010"/>
    </source>
</evidence>
<dbReference type="Proteomes" id="UP000777784">
    <property type="component" value="Unassembled WGS sequence"/>
</dbReference>
<evidence type="ECO:0000313" key="12">
    <source>
        <dbReference type="Proteomes" id="UP000777784"/>
    </source>
</evidence>
<evidence type="ECO:0000256" key="9">
    <source>
        <dbReference type="ARBA" id="ARBA00022842"/>
    </source>
</evidence>
<dbReference type="EMBL" id="JAHJDP010000012">
    <property type="protein sequence ID" value="MBU2689682.1"/>
    <property type="molecule type" value="Genomic_DNA"/>
</dbReference>
<evidence type="ECO:0000256" key="10">
    <source>
        <dbReference type="ARBA" id="ARBA00032441"/>
    </source>
</evidence>
<dbReference type="GO" id="GO:0005524">
    <property type="term" value="F:ATP binding"/>
    <property type="evidence" value="ECO:0007669"/>
    <property type="project" value="UniProtKB-KW"/>
</dbReference>
<dbReference type="AlphaFoldDB" id="A0A948RVE5"/>
<accession>A0A948RVE5</accession>
<dbReference type="Pfam" id="PF02367">
    <property type="entry name" value="TsaE"/>
    <property type="match status" value="1"/>
</dbReference>
<dbReference type="GO" id="GO:0005737">
    <property type="term" value="C:cytoplasm"/>
    <property type="evidence" value="ECO:0007669"/>
    <property type="project" value="UniProtKB-SubCell"/>
</dbReference>
<keyword evidence="5" id="KW-0819">tRNA processing</keyword>
<dbReference type="SUPFAM" id="SSF52540">
    <property type="entry name" value="P-loop containing nucleoside triphosphate hydrolases"/>
    <property type="match status" value="1"/>
</dbReference>
<keyword evidence="9" id="KW-0460">Magnesium</keyword>
<evidence type="ECO:0000256" key="1">
    <source>
        <dbReference type="ARBA" id="ARBA00004496"/>
    </source>
</evidence>
<dbReference type="PANTHER" id="PTHR33540">
    <property type="entry name" value="TRNA THREONYLCARBAMOYLADENOSINE BIOSYNTHESIS PROTEIN TSAE"/>
    <property type="match status" value="1"/>
</dbReference>
<dbReference type="GO" id="GO:0046872">
    <property type="term" value="F:metal ion binding"/>
    <property type="evidence" value="ECO:0007669"/>
    <property type="project" value="UniProtKB-KW"/>
</dbReference>
<protein>
    <recommendedName>
        <fullName evidence="3">tRNA threonylcarbamoyladenosine biosynthesis protein TsaE</fullName>
    </recommendedName>
    <alternativeName>
        <fullName evidence="10">t(6)A37 threonylcarbamoyladenosine biosynthesis protein TsaE</fullName>
    </alternativeName>
</protein>
<name>A0A948RVE5_UNCEI</name>
<evidence type="ECO:0000256" key="7">
    <source>
        <dbReference type="ARBA" id="ARBA00022741"/>
    </source>
</evidence>
<dbReference type="NCBIfam" id="TIGR00150">
    <property type="entry name" value="T6A_YjeE"/>
    <property type="match status" value="1"/>
</dbReference>
<evidence type="ECO:0000256" key="2">
    <source>
        <dbReference type="ARBA" id="ARBA00007599"/>
    </source>
</evidence>
<comment type="caution">
    <text evidence="11">The sequence shown here is derived from an EMBL/GenBank/DDBJ whole genome shotgun (WGS) entry which is preliminary data.</text>
</comment>
<dbReference type="GO" id="GO:0002949">
    <property type="term" value="P:tRNA threonylcarbamoyladenosine modification"/>
    <property type="evidence" value="ECO:0007669"/>
    <property type="project" value="InterPro"/>
</dbReference>
<dbReference type="PANTHER" id="PTHR33540:SF2">
    <property type="entry name" value="TRNA THREONYLCARBAMOYLADENOSINE BIOSYNTHESIS PROTEIN TSAE"/>
    <property type="match status" value="1"/>
</dbReference>
<evidence type="ECO:0000256" key="4">
    <source>
        <dbReference type="ARBA" id="ARBA00022490"/>
    </source>
</evidence>
<proteinExistence type="inferred from homology"/>
<evidence type="ECO:0000256" key="8">
    <source>
        <dbReference type="ARBA" id="ARBA00022840"/>
    </source>
</evidence>
<keyword evidence="7" id="KW-0547">Nucleotide-binding</keyword>
<evidence type="ECO:0000256" key="6">
    <source>
        <dbReference type="ARBA" id="ARBA00022723"/>
    </source>
</evidence>
<dbReference type="InterPro" id="IPR003442">
    <property type="entry name" value="T6A_TsaE"/>
</dbReference>
<keyword evidence="4" id="KW-0963">Cytoplasm</keyword>
<organism evidence="11 12">
    <name type="scientific">Eiseniibacteriota bacterium</name>
    <dbReference type="NCBI Taxonomy" id="2212470"/>
    <lineage>
        <taxon>Bacteria</taxon>
        <taxon>Candidatus Eiseniibacteriota</taxon>
    </lineage>
</organism>
<keyword evidence="8" id="KW-0067">ATP-binding</keyword>
<dbReference type="Gene3D" id="3.40.50.300">
    <property type="entry name" value="P-loop containing nucleotide triphosphate hydrolases"/>
    <property type="match status" value="1"/>
</dbReference>
<evidence type="ECO:0000256" key="5">
    <source>
        <dbReference type="ARBA" id="ARBA00022694"/>
    </source>
</evidence>
<sequence length="163" mass="18737">MRWARAVLSRDEEETRRYGVLVAETAPSHAVVALMGELGTGKTRLVAGSAEGFGYEGRVRSPTFTLMNQYRVVHPLYHFDLYRLPSVDELELAEWEEYWDTGELSLIEWAERLGSDLPERALRIWLAHRGGTIRRIVFEAPMGEWDKLARTLEGKEVDAYPRD</sequence>
<gene>
    <name evidence="11" type="primary">tsaE</name>
    <name evidence="11" type="ORF">KJ970_02065</name>
</gene>
<evidence type="ECO:0000313" key="11">
    <source>
        <dbReference type="EMBL" id="MBU2689682.1"/>
    </source>
</evidence>
<comment type="subcellular location">
    <subcellularLocation>
        <location evidence="1">Cytoplasm</location>
    </subcellularLocation>
</comment>
<comment type="similarity">
    <text evidence="2">Belongs to the TsaE family.</text>
</comment>
<reference evidence="11" key="1">
    <citation type="submission" date="2021-05" db="EMBL/GenBank/DDBJ databases">
        <title>Energy efficiency and biological interactions define the core microbiome of deep oligotrophic groundwater.</title>
        <authorList>
            <person name="Mehrshad M."/>
            <person name="Lopez-Fernandez M."/>
            <person name="Bell E."/>
            <person name="Bernier-Latmani R."/>
            <person name="Bertilsson S."/>
            <person name="Dopson M."/>
        </authorList>
    </citation>
    <scope>NUCLEOTIDE SEQUENCE</scope>
    <source>
        <strain evidence="11">Modern_marine.mb.64</strain>
    </source>
</reference>
<keyword evidence="6" id="KW-0479">Metal-binding</keyword>